<feature type="domain" description="Vacuolar protein sorting-associated protein 13 VPS13 adaptor binding" evidence="1">
    <location>
        <begin position="2059"/>
        <end position="2484"/>
    </location>
</feature>
<proteinExistence type="predicted"/>
<dbReference type="Proteomes" id="UP001172457">
    <property type="component" value="Chromosome 1"/>
</dbReference>
<sequence>MFISNLIKRKLASVLQPWLLQEPGELELKLGFLRSHAILKDLRFNTSALNELLDDSMSFYFTDFRVDRLTLRMSHGLLLRSIGNSRASTSLFPRGERAGNLRRCYWKMKKKVLCEIDPEGSALHDIMEKLADIALSRSGAPALPKLVLNYCCLQMSDINLRLQHAVSDDFLECLCEIEELNVDSRLVEPQSFLRGCVSSLFISSKESYFDLEIRGLEIRLKSNEQISSVGYATDIICAVKLNDLQLIELHGSVEELVISFSPADVSVISWLVRESSRKSLPMRNGRQLWKETATRISSLISTRRWSMWKLVNVVCLWLRYVHAWDNLFLLVGYPTNIMIKQSAVKMSENQIFSKSFMRQWQVISEMEKEIPAPAIALARRVVRGRTVKNVVSSKDEHLATRYLEYFWRTCQLLGHIWSTFCSMFKLITHWILLGNSFAAHPNKKGSRFFPQTPAQIFLNLRKIFITISPDNAIPSVGKRTVSDRRVSHLSLLSFCLLIDTLILVYQENICEHQLTFSCGSFKVMYSPAAGATRNKHGNSIKGRQKHQVFDSKTILWGKPAHVFNQERLAAPGGTYTDMVSLPLLENEQLSDPFILCEIKHLLTDEGHDSLSHHLTKCCLVVGQLDFSLGYSSALSLAILLQQMQKAFSWPPTKVKSHTSTPQSFEGPGPPVRAWDCHSCIAGVEEALHRVLPEKLIQVGVYVVGPQICVSLKKDGLHSRSTNFPEAVVDDIHLSFDCKNIELIMSPILASNSTILNMKELQIAELKKSDNGSYRCQGEIMLDASLKIHGIVAYLDDSPELQQSQIITLKPISLQLSTIRKDTWSLGECVSAFSAVLHGNASGLTGLIFVDELSVLAEAVNSLMFSLLHAFNTSGSSSSVNSHQFKSQEMLHVGSENEMLVSSSTGTSLGVQRTLHILKCTSEIHSVDIVIHKSRKGSAMENQVTISESFMSKNLSVHFLPDSGIHISVHQKHMKLSYKKKEGKMEGLADFFGLRAVIFKYADDVTSRSDKHDIRNPLPRHQDVCELSVSNCTFNLSLTYHPNELPSSHREVASSTSGSNILQTVEDPILANNSEEAIAQSPQVSQNTSLAQPTVAPVSNTCLHARISSTEIYLVGCPLKDVIVGKHQSSKLEISLSAEDGFQTISSCHCQGGIIFFETMSAVLFSQCGDSYTRRIRHLLRGAPSFPENQAAARGANVTLLEDHPSQGTRTVPQQEMQGVSEDFTMGLSQFYFALLAREESGRLQELLFGADMHLDLKVVNMRRKLSFGLSQLSILSRVLQESTKHQSHDVQIPIISSSTSSDPSFGLIPKDMQAAFGNKDEIHPVTTDASSSTSDSRIELCDEGSHQGPENYILKKLTCFIAAEEPVPNDPSDTSKSDQRWVGSGSISGFNVTISMPEVQMMLSVAELSGGSSKETTASVQQRQLHVDEEPERKLEEMVQDGSIIAIQDVHQHLYIVVEGAESKYHLSGAMHYSLARDMALFRVKYHYQRIWKSPYLWFSLTSLCAKSESGEHLQLTCNSRSNFVELSSSGNSGSALWRSVPCKSTSLEDDSELESYNNVEKNLFYLINRKTKCSIAFVEGVLEVVSRPGNPFKWKVFQDFTLVRDPLLLDTVEDSKTGVQDTLHADKAKPTGSTWDLPLIDVKIDKISLTLYHELPNTTERFPLLQMSMIVPEFIIQIVHAKTRVMARFVVELYTFDAQRNLWSTFLHPVEVSIFWRSRFQSDDAGTVLHGVPVHFYARVKEFRVSIIELSMDILLFVIGKLNLAGPYAIQSSLILANCCKVENQSDLFLLCQFTDKQIATIARKQSTTVFLRNLALDQPPKASNVSIRLADRGDFMTVPIKFSLLKAGTFAWRTHITSKNDSKTFPGPFIIVEVSRKPEDGLSVVVSPLLRIHNRTDFPIELRFQRHVQEENEHALVLKAGDTIDDSTAAFDALKTSGGSKDALISKSVGNFIFSFRPKVSDETQNFKNVASMGWSDELKGGKAAHLSGLFDKISYHVRSAFPIESAKSSFSTTRTSSKSKEGEVDDLHFLIQSTRRDVPILQSDGSEASAVALLEQNEIYILPTVQISNLVQSEIHVLLTDKDRYLPQDGENMSKQATIPCRSTVNLYANPEAMFFSVTLTALRLSCKPVNCGDWAKKLLKQKKDNRNLDMELNFRDGVFFCSLRLSCGHRGILEAAIFTPYTLKNNTDFDLFCLAPNQNPLSRNEAEELRSQGYSHLGVLLPPKSTISWFFRTSKVSLKLLDDKATGAQIDLDAVSGLTEINLEVEEGEGLKYITKLGVSLQSSIGKVVPSQVVTLSPRYVLVNESDEVITVRQCNLEDEMQGLITVSSKQRKALRLCNRVSQKRETSLFENFIRKHKNAQDDSLLFIQFRLNKAGLDWSGPVCVASMGRFFLKFRRSTKLTLEDIDQETAPEENMQEFAVVIVSEEDSSLVLRFHKPPNMNLPYRIENCLSDASITYYQKGSAELETLGSAKKVNYVWDDLSLTHKLVVQISGLHMLREVNLDKVRPWKPFYKFGQHRMLGFNFPLDKKAGSKVNLRSSSHLNEMEMVNLGYEVYADGLTRVLRICERNDSRKLDKYIYPGAKIALRVSRFSIHFSERAKQSLKEEQSDGSLVYTPIIVVRLNNISLDSVLTDLQKVNQIRVQSVSVDQKWVGAPFAAMLRRHQTGFSDTSDSMLRVVLILLPSSSNIRQVKYSSIVLQPLDLNLDEETLMKIVPFSRTSLSDPNAPSQQYYFDHFEIHPVKIIASFLPGDSYSSYNSTQETMRSLLHSVIKVPEIKNKTVELNGVLVTHALITIRELSIKCAQHYSWYAMRAIYIAKGSPLLPPAFASIFDDLASSSLDVFFDPSSGLVKLPGLTIGTFKLLSKCIDGKGFTGTKRYLGDLGKTLKTAGSNILFAAVTEISDSVLRGAETSGVNGLFSGFQQGVLKLAMEPAVLGSAFTEGGPDRKIKLDRNPGIDELYIEGYLQAMLDTMYKHEYLRVRVIDDQVVLKNLPPNSVLIDEIIDHVKSFLVSKGLLKGETSSSHRLRHLRGGNEWRIGPTVLTLCEHLFVNFAIGWLRKHAGEVTSKIKWENKFKGEAEIEKATKQPTTKMSVLKWGVGRFVFAGIVAYIDGRLCRSIPNHVARRIVSGFVLSFLDKNDDR</sequence>
<dbReference type="PANTHER" id="PTHR16166">
    <property type="entry name" value="VACUOLAR PROTEIN SORTING-ASSOCIATED PROTEIN VPS13"/>
    <property type="match status" value="1"/>
</dbReference>
<organism evidence="2 3">
    <name type="scientific">Centaurea solstitialis</name>
    <name type="common">yellow star-thistle</name>
    <dbReference type="NCBI Taxonomy" id="347529"/>
    <lineage>
        <taxon>Eukaryota</taxon>
        <taxon>Viridiplantae</taxon>
        <taxon>Streptophyta</taxon>
        <taxon>Embryophyta</taxon>
        <taxon>Tracheophyta</taxon>
        <taxon>Spermatophyta</taxon>
        <taxon>Magnoliopsida</taxon>
        <taxon>eudicotyledons</taxon>
        <taxon>Gunneridae</taxon>
        <taxon>Pentapetalae</taxon>
        <taxon>asterids</taxon>
        <taxon>campanulids</taxon>
        <taxon>Asterales</taxon>
        <taxon>Asteraceae</taxon>
        <taxon>Carduoideae</taxon>
        <taxon>Cardueae</taxon>
        <taxon>Centaureinae</taxon>
        <taxon>Centaurea</taxon>
    </lineage>
</organism>
<dbReference type="InterPro" id="IPR009543">
    <property type="entry name" value="VPS13_VAB"/>
</dbReference>
<dbReference type="PANTHER" id="PTHR16166:SF130">
    <property type="entry name" value="PROTEIN SORTING-ASSOCIATED PROTEIN, PUTATIVE (DUF1162)-RELATED"/>
    <property type="match status" value="1"/>
</dbReference>
<dbReference type="InterPro" id="IPR026847">
    <property type="entry name" value="VPS13"/>
</dbReference>
<dbReference type="GO" id="GO:0006623">
    <property type="term" value="P:protein targeting to vacuole"/>
    <property type="evidence" value="ECO:0007669"/>
    <property type="project" value="TreeGrafter"/>
</dbReference>
<reference evidence="2" key="1">
    <citation type="submission" date="2023-03" db="EMBL/GenBank/DDBJ databases">
        <title>Chromosome-scale reference genome and RAD-based genetic map of yellow starthistle (Centaurea solstitialis) reveal putative structural variation and QTLs associated with invader traits.</title>
        <authorList>
            <person name="Reatini B."/>
            <person name="Cang F.A."/>
            <person name="Jiang Q."/>
            <person name="Mckibben M.T.W."/>
            <person name="Barker M.S."/>
            <person name="Rieseberg L.H."/>
            <person name="Dlugosch K.M."/>
        </authorList>
    </citation>
    <scope>NUCLEOTIDE SEQUENCE</scope>
    <source>
        <strain evidence="2">CAN-66</strain>
        <tissue evidence="2">Leaf</tissue>
    </source>
</reference>
<dbReference type="Pfam" id="PF25036">
    <property type="entry name" value="VPS13_VAB"/>
    <property type="match status" value="1"/>
</dbReference>
<evidence type="ECO:0000259" key="1">
    <source>
        <dbReference type="Pfam" id="PF25036"/>
    </source>
</evidence>
<evidence type="ECO:0000313" key="2">
    <source>
        <dbReference type="EMBL" id="KAJ9564417.1"/>
    </source>
</evidence>
<comment type="caution">
    <text evidence="2">The sequence shown here is derived from an EMBL/GenBank/DDBJ whole genome shotgun (WGS) entry which is preliminary data.</text>
</comment>
<gene>
    <name evidence="2" type="ORF">OSB04_000383</name>
</gene>
<accession>A0AA38U798</accession>
<protein>
    <recommendedName>
        <fullName evidence="1">Vacuolar protein sorting-associated protein 13 VPS13 adaptor binding domain-containing protein</fullName>
    </recommendedName>
</protein>
<dbReference type="EMBL" id="JARYMX010000001">
    <property type="protein sequence ID" value="KAJ9564417.1"/>
    <property type="molecule type" value="Genomic_DNA"/>
</dbReference>
<keyword evidence="3" id="KW-1185">Reference proteome</keyword>
<name>A0AA38U798_9ASTR</name>
<dbReference type="GO" id="GO:0045053">
    <property type="term" value="P:protein retention in Golgi apparatus"/>
    <property type="evidence" value="ECO:0007669"/>
    <property type="project" value="TreeGrafter"/>
</dbReference>
<evidence type="ECO:0000313" key="3">
    <source>
        <dbReference type="Proteomes" id="UP001172457"/>
    </source>
</evidence>